<dbReference type="KEGG" id="fcy:FRACYDRAFT_246367"/>
<keyword evidence="1" id="KW-0732">Signal</keyword>
<dbReference type="InParanoid" id="A0A1E7EZJ9"/>
<dbReference type="Proteomes" id="UP000095751">
    <property type="component" value="Unassembled WGS sequence"/>
</dbReference>
<organism evidence="2 3">
    <name type="scientific">Fragilariopsis cylindrus CCMP1102</name>
    <dbReference type="NCBI Taxonomy" id="635003"/>
    <lineage>
        <taxon>Eukaryota</taxon>
        <taxon>Sar</taxon>
        <taxon>Stramenopiles</taxon>
        <taxon>Ochrophyta</taxon>
        <taxon>Bacillariophyta</taxon>
        <taxon>Bacillariophyceae</taxon>
        <taxon>Bacillariophycidae</taxon>
        <taxon>Bacillariales</taxon>
        <taxon>Bacillariaceae</taxon>
        <taxon>Fragilariopsis</taxon>
    </lineage>
</organism>
<dbReference type="EMBL" id="KV784369">
    <property type="protein sequence ID" value="OEU11254.1"/>
    <property type="molecule type" value="Genomic_DNA"/>
</dbReference>
<feature type="signal peptide" evidence="1">
    <location>
        <begin position="1"/>
        <end position="17"/>
    </location>
</feature>
<dbReference type="AlphaFoldDB" id="A0A1E7EZJ9"/>
<evidence type="ECO:0000313" key="3">
    <source>
        <dbReference type="Proteomes" id="UP000095751"/>
    </source>
</evidence>
<evidence type="ECO:0000313" key="2">
    <source>
        <dbReference type="EMBL" id="OEU11254.1"/>
    </source>
</evidence>
<gene>
    <name evidence="2" type="ORF">FRACYDRAFT_246367</name>
</gene>
<feature type="chain" id="PRO_5009192427" evidence="1">
    <location>
        <begin position="18"/>
        <end position="364"/>
    </location>
</feature>
<proteinExistence type="predicted"/>
<keyword evidence="3" id="KW-1185">Reference proteome</keyword>
<reference evidence="2 3" key="1">
    <citation type="submission" date="2016-09" db="EMBL/GenBank/DDBJ databases">
        <title>Extensive genetic diversity and differential bi-allelic expression allows diatom success in the polar Southern Ocean.</title>
        <authorList>
            <consortium name="DOE Joint Genome Institute"/>
            <person name="Mock T."/>
            <person name="Otillar R.P."/>
            <person name="Strauss J."/>
            <person name="Dupont C."/>
            <person name="Frickenhaus S."/>
            <person name="Maumus F."/>
            <person name="Mcmullan M."/>
            <person name="Sanges R."/>
            <person name="Schmutz J."/>
            <person name="Toseland A."/>
            <person name="Valas R."/>
            <person name="Veluchamy A."/>
            <person name="Ward B.J."/>
            <person name="Allen A."/>
            <person name="Barry K."/>
            <person name="Falciatore A."/>
            <person name="Ferrante M."/>
            <person name="Fortunato A.E."/>
            <person name="Gloeckner G."/>
            <person name="Gruber A."/>
            <person name="Hipkin R."/>
            <person name="Janech M."/>
            <person name="Kroth P."/>
            <person name="Leese F."/>
            <person name="Lindquist E."/>
            <person name="Lyon B.R."/>
            <person name="Martin J."/>
            <person name="Mayer C."/>
            <person name="Parker M."/>
            <person name="Quesneville H."/>
            <person name="Raymond J."/>
            <person name="Uhlig C."/>
            <person name="Valentin K.U."/>
            <person name="Worden A.Z."/>
            <person name="Armbrust E.V."/>
            <person name="Bowler C."/>
            <person name="Green B."/>
            <person name="Moulton V."/>
            <person name="Van Oosterhout C."/>
            <person name="Grigoriev I."/>
        </authorList>
    </citation>
    <scope>NUCLEOTIDE SEQUENCE [LARGE SCALE GENOMIC DNA]</scope>
    <source>
        <strain evidence="2 3">CCMP1102</strain>
    </source>
</reference>
<sequence length="364" mass="41899">MVGKLLLLACMLSNIKDMYQIGYNNSNTTEPFANGWNDINNDESSIIRNRPLLPKKTLTTNNTNSISVRHLIDMESAVPACSRSKCFFRSKSQNRQNNNDEGYLIARNKYHPNIYNEMKQSWEYVEQLEQTYNSNQGSIMIKHFYLEPPQLLHLDQSTLIELNSMISTRTKNINDTYYFGRRTVNEVLLCQHNASSHHYELVIQKVRPAPDHYIVLHCNEPGRMVTTFGSLRSNEQIATGTTGTTATTTTQYFNQTYLNKQMNDLQYIMKYEIKLWKDFQILIDTRGQIYHIDLDRVYQNSFWNTIQERIYEYSTIITGSSSTTNNCIKFINETSTEIIITAAAADRAAAHADAAATQNGTRTD</sequence>
<evidence type="ECO:0000256" key="1">
    <source>
        <dbReference type="SAM" id="SignalP"/>
    </source>
</evidence>
<protein>
    <submittedName>
        <fullName evidence="2">Uncharacterized protein</fullName>
    </submittedName>
</protein>
<accession>A0A1E7EZJ9</accession>
<name>A0A1E7EZJ9_9STRA</name>